<feature type="chain" id="PRO_5045196928" evidence="1">
    <location>
        <begin position="28"/>
        <end position="120"/>
    </location>
</feature>
<name>A0ABP7HQ60_9ACTN</name>
<keyword evidence="1" id="KW-0732">Signal</keyword>
<gene>
    <name evidence="2" type="ORF">GCM10022226_12630</name>
</gene>
<evidence type="ECO:0000313" key="3">
    <source>
        <dbReference type="Proteomes" id="UP001500888"/>
    </source>
</evidence>
<keyword evidence="3" id="KW-1185">Reference proteome</keyword>
<reference evidence="3" key="1">
    <citation type="journal article" date="2019" name="Int. J. Syst. Evol. Microbiol.">
        <title>The Global Catalogue of Microorganisms (GCM) 10K type strain sequencing project: providing services to taxonomists for standard genome sequencing and annotation.</title>
        <authorList>
            <consortium name="The Broad Institute Genomics Platform"/>
            <consortium name="The Broad Institute Genome Sequencing Center for Infectious Disease"/>
            <person name="Wu L."/>
            <person name="Ma J."/>
        </authorList>
    </citation>
    <scope>NUCLEOTIDE SEQUENCE [LARGE SCALE GENOMIC DNA]</scope>
    <source>
        <strain evidence="3">JCM 16908</strain>
    </source>
</reference>
<protein>
    <submittedName>
        <fullName evidence="2">Uncharacterized protein</fullName>
    </submittedName>
</protein>
<organism evidence="2 3">
    <name type="scientific">Sphaerisporangium flaviroseum</name>
    <dbReference type="NCBI Taxonomy" id="509199"/>
    <lineage>
        <taxon>Bacteria</taxon>
        <taxon>Bacillati</taxon>
        <taxon>Actinomycetota</taxon>
        <taxon>Actinomycetes</taxon>
        <taxon>Streptosporangiales</taxon>
        <taxon>Streptosporangiaceae</taxon>
        <taxon>Sphaerisporangium</taxon>
    </lineage>
</organism>
<proteinExistence type="predicted"/>
<evidence type="ECO:0000256" key="1">
    <source>
        <dbReference type="SAM" id="SignalP"/>
    </source>
</evidence>
<sequence>MRRGAMAFLTLVTAAAAVVATTQPANAQVYNTCRPDLWTGKCASGYTPANHTLDRVWIGIDTGSSIANWEVWDRETGARVGSGKVSPNTNFRHGIYGLYGNKYQLTINGAWGIYGFICDC</sequence>
<comment type="caution">
    <text evidence="2">The sequence shown here is derived from an EMBL/GenBank/DDBJ whole genome shotgun (WGS) entry which is preliminary data.</text>
</comment>
<feature type="signal peptide" evidence="1">
    <location>
        <begin position="1"/>
        <end position="27"/>
    </location>
</feature>
<accession>A0ABP7HQ60</accession>
<dbReference type="EMBL" id="BAAAZR010000001">
    <property type="protein sequence ID" value="GAA3794750.1"/>
    <property type="molecule type" value="Genomic_DNA"/>
</dbReference>
<evidence type="ECO:0000313" key="2">
    <source>
        <dbReference type="EMBL" id="GAA3794750.1"/>
    </source>
</evidence>
<dbReference type="Proteomes" id="UP001500888">
    <property type="component" value="Unassembled WGS sequence"/>
</dbReference>